<evidence type="ECO:0000313" key="2">
    <source>
        <dbReference type="Proteomes" id="UP001589647"/>
    </source>
</evidence>
<dbReference type="InterPro" id="IPR032675">
    <property type="entry name" value="LRR_dom_sf"/>
</dbReference>
<sequence length="343" mass="38486">MSEHLMEYGGLPVFAFSEETDPSSGLPPARDVAWHISWEWDSIRFRDIFDPFLDAVDTTQVSHLIIGYWGSCEDDVYPPDVLIEAVDRLPALKSLFLGYLHDPWQEFSYVDSRSLDPLLRAFPALERLDVHGDDLELSPFRSETLRTLRFESDALPAEVVRAVGASDLPSLEHLGMWLGFEANGCTVTLDDLAPLMSGERLPALRHLGLERSSFQDDIAEAVAVAPIVARLESLSLALGQLTDRGAEALLLGQPLTHLKRLYLCDDPERDGFFTDRYARAWFLPRKGQVLASPERLDLGAAPHRDHLGSFHCVDHHVFSDAMTERLRVTLPNAEFSFCLYGAR</sequence>
<evidence type="ECO:0000313" key="1">
    <source>
        <dbReference type="EMBL" id="MFB9206661.1"/>
    </source>
</evidence>
<dbReference type="EMBL" id="JBHMEI010000039">
    <property type="protein sequence ID" value="MFB9206661.1"/>
    <property type="molecule type" value="Genomic_DNA"/>
</dbReference>
<dbReference type="Gene3D" id="3.80.10.10">
    <property type="entry name" value="Ribonuclease Inhibitor"/>
    <property type="match status" value="1"/>
</dbReference>
<dbReference type="Proteomes" id="UP001589647">
    <property type="component" value="Unassembled WGS sequence"/>
</dbReference>
<dbReference type="RefSeq" id="WP_189650715.1">
    <property type="nucleotide sequence ID" value="NZ_BMRC01000015.1"/>
</dbReference>
<protein>
    <submittedName>
        <fullName evidence="1">Leucine-rich repeat domain-containing protein</fullName>
    </submittedName>
</protein>
<gene>
    <name evidence="1" type="ORF">ACFFV7_36085</name>
</gene>
<name>A0ABV5IQ29_9ACTN</name>
<accession>A0ABV5IQ29</accession>
<reference evidence="1 2" key="1">
    <citation type="submission" date="2024-09" db="EMBL/GenBank/DDBJ databases">
        <authorList>
            <person name="Sun Q."/>
            <person name="Mori K."/>
        </authorList>
    </citation>
    <scope>NUCLEOTIDE SEQUENCE [LARGE SCALE GENOMIC DNA]</scope>
    <source>
        <strain evidence="1 2">CCM 3426</strain>
    </source>
</reference>
<dbReference type="SUPFAM" id="SSF52047">
    <property type="entry name" value="RNI-like"/>
    <property type="match status" value="1"/>
</dbReference>
<keyword evidence="2" id="KW-1185">Reference proteome</keyword>
<proteinExistence type="predicted"/>
<organism evidence="1 2">
    <name type="scientific">Nonomuraea spiralis</name>
    <dbReference type="NCBI Taxonomy" id="46182"/>
    <lineage>
        <taxon>Bacteria</taxon>
        <taxon>Bacillati</taxon>
        <taxon>Actinomycetota</taxon>
        <taxon>Actinomycetes</taxon>
        <taxon>Streptosporangiales</taxon>
        <taxon>Streptosporangiaceae</taxon>
        <taxon>Nonomuraea</taxon>
    </lineage>
</organism>
<comment type="caution">
    <text evidence="1">The sequence shown here is derived from an EMBL/GenBank/DDBJ whole genome shotgun (WGS) entry which is preliminary data.</text>
</comment>